<evidence type="ECO:0000313" key="3">
    <source>
        <dbReference type="EMBL" id="WYJ77040.1"/>
    </source>
</evidence>
<dbReference type="EMBL" id="CP147251">
    <property type="protein sequence ID" value="WYJ77040.1"/>
    <property type="molecule type" value="Genomic_DNA"/>
</dbReference>
<dbReference type="PANTHER" id="PTHR33744">
    <property type="entry name" value="CARBOHYDRATE DIACID REGULATOR"/>
    <property type="match status" value="1"/>
</dbReference>
<dbReference type="PANTHER" id="PTHR33744:SF1">
    <property type="entry name" value="DNA-BINDING TRANSCRIPTIONAL ACTIVATOR ADER"/>
    <property type="match status" value="1"/>
</dbReference>
<evidence type="ECO:0000259" key="2">
    <source>
        <dbReference type="Pfam" id="PF13556"/>
    </source>
</evidence>
<protein>
    <submittedName>
        <fullName evidence="3">Purine catabolism regulatory protein</fullName>
    </submittedName>
</protein>
<dbReference type="Pfam" id="PF13556">
    <property type="entry name" value="HTH_30"/>
    <property type="match status" value="1"/>
</dbReference>
<accession>A0ABZ2SMJ8</accession>
<dbReference type="Proteomes" id="UP000664701">
    <property type="component" value="Chromosome"/>
</dbReference>
<dbReference type="InterPro" id="IPR025736">
    <property type="entry name" value="PucR_C-HTH_dom"/>
</dbReference>
<dbReference type="InterPro" id="IPR042070">
    <property type="entry name" value="PucR_C-HTH_sf"/>
</dbReference>
<feature type="domain" description="Purine catabolism PurC-like" evidence="1">
    <location>
        <begin position="6"/>
        <end position="123"/>
    </location>
</feature>
<dbReference type="InterPro" id="IPR051448">
    <property type="entry name" value="CdaR-like_regulators"/>
</dbReference>
<dbReference type="InterPro" id="IPR012914">
    <property type="entry name" value="PucR_dom"/>
</dbReference>
<proteinExistence type="predicted"/>
<reference evidence="3 4" key="2">
    <citation type="submission" date="2024-03" db="EMBL/GenBank/DDBJ databases">
        <title>The Genome Sequence of Enterococcus sp. DIV2402.</title>
        <authorList>
            <consortium name="The Broad Institute Genomics Platform"/>
            <consortium name="The Broad Institute Microbial Omics Core"/>
            <consortium name="The Broad Institute Genomic Center for Infectious Diseases"/>
            <person name="Earl A."/>
            <person name="Manson A."/>
            <person name="Gilmore M."/>
            <person name="Schwartman J."/>
            <person name="Shea T."/>
            <person name="Abouelleil A."/>
            <person name="Cao P."/>
            <person name="Chapman S."/>
            <person name="Cusick C."/>
            <person name="Young S."/>
            <person name="Neafsey D."/>
            <person name="Nusbaum C."/>
            <person name="Birren B."/>
        </authorList>
    </citation>
    <scope>NUCLEOTIDE SEQUENCE [LARGE SCALE GENOMIC DNA]</scope>
    <source>
        <strain evidence="3 4">DIV2402</strain>
    </source>
</reference>
<evidence type="ECO:0000259" key="1">
    <source>
        <dbReference type="Pfam" id="PF07905"/>
    </source>
</evidence>
<dbReference type="RefSeq" id="WP_207940786.1">
    <property type="nucleotide sequence ID" value="NZ_CP147251.1"/>
</dbReference>
<reference evidence="3 4" key="1">
    <citation type="submission" date="2021-03" db="EMBL/GenBank/DDBJ databases">
        <authorList>
            <person name="Gilmore M.S."/>
            <person name="Schwartzman J."/>
            <person name="Van Tyne D."/>
            <person name="Martin M."/>
            <person name="Earl A.M."/>
            <person name="Manson A.L."/>
            <person name="Straub T."/>
            <person name="Salamzade R."/>
            <person name="Saavedra J."/>
            <person name="Lebreton F."/>
            <person name="Prichula J."/>
            <person name="Schaufler K."/>
            <person name="Gaca A."/>
            <person name="Sgardioli B."/>
            <person name="Wagenaar J."/>
            <person name="Strong T."/>
        </authorList>
    </citation>
    <scope>NUCLEOTIDE SEQUENCE [LARGE SCALE GENOMIC DNA]</scope>
    <source>
        <strain evidence="3 4">DIV2402</strain>
    </source>
</reference>
<dbReference type="Gene3D" id="1.10.10.2840">
    <property type="entry name" value="PucR C-terminal helix-turn-helix domain"/>
    <property type="match status" value="1"/>
</dbReference>
<dbReference type="Pfam" id="PF07905">
    <property type="entry name" value="PucR"/>
    <property type="match status" value="1"/>
</dbReference>
<evidence type="ECO:0000313" key="4">
    <source>
        <dbReference type="Proteomes" id="UP000664701"/>
    </source>
</evidence>
<feature type="domain" description="PucR C-terminal helix-turn-helix" evidence="2">
    <location>
        <begin position="465"/>
        <end position="522"/>
    </location>
</feature>
<sequence>MQLYSLLNADETHYIQVANQKADLTREVTTVGMMEAPDIIDFLVEGQLLVTTGFHFYQDIPALTSLIREMDERNCAAIGIKDQRYFDKIPQEVLDVANELQFPVLLLPKDTGLSVVVRDLLHRLLESQSNALSRIIEHTSKLSTFILEEGPTSLFLEKISMIINKELFLINSHYVVTYTSKNIDEHAQYIGQTLKASLTQKLLDLSEPLIGTYDNHTIALLPINTDFQSDGLFLGILDYENGNKEATLLLQQIVNLLGFSTLRTLINEEAKRQIKNDLFTSIISKKVDSSVLVEQLRLQEVDTFTLHKCAIVSIQQVTTSYLISYKMVRRVHDYLKWFLDEEQLDYQLFINGEELVFLIPSLDMTFKRLYHLQTFLSEQIATPYTVVIGYSHSELPLIQTHTLFTEAAEALTLVTNPPERTLIEYRPKVISELLQLIPNNEQESYIEDNLLALMQLENPVEKAELIETLYHYFYHSRAINKVASSLFLHRNTVIYRLKKIEQILHVSLEDPEVRMRLTIAILLLRNHTDNPR</sequence>
<organism evidence="3 4">
    <name type="scientific">Candidatus Enterococcus lowellii</name>
    <dbReference type="NCBI Taxonomy" id="2230877"/>
    <lineage>
        <taxon>Bacteria</taxon>
        <taxon>Bacillati</taxon>
        <taxon>Bacillota</taxon>
        <taxon>Bacilli</taxon>
        <taxon>Lactobacillales</taxon>
        <taxon>Enterococcaceae</taxon>
        <taxon>Enterococcus</taxon>
    </lineage>
</organism>
<gene>
    <name evidence="3" type="ORF">DOK78_001678</name>
</gene>
<keyword evidence="4" id="KW-1185">Reference proteome</keyword>
<name>A0ABZ2SMJ8_9ENTE</name>